<dbReference type="Proteomes" id="UP001189429">
    <property type="component" value="Unassembled WGS sequence"/>
</dbReference>
<feature type="compositionally biased region" description="Basic and acidic residues" evidence="1">
    <location>
        <begin position="575"/>
        <end position="584"/>
    </location>
</feature>
<evidence type="ECO:0000256" key="1">
    <source>
        <dbReference type="SAM" id="MobiDB-lite"/>
    </source>
</evidence>
<name>A0ABN9PX99_9DINO</name>
<comment type="caution">
    <text evidence="2">The sequence shown here is derived from an EMBL/GenBank/DDBJ whole genome shotgun (WGS) entry which is preliminary data.</text>
</comment>
<reference evidence="2" key="1">
    <citation type="submission" date="2023-10" db="EMBL/GenBank/DDBJ databases">
        <authorList>
            <person name="Chen Y."/>
            <person name="Shah S."/>
            <person name="Dougan E. K."/>
            <person name="Thang M."/>
            <person name="Chan C."/>
        </authorList>
    </citation>
    <scope>NUCLEOTIDE SEQUENCE [LARGE SCALE GENOMIC DNA]</scope>
</reference>
<sequence length="601" mass="66698">MKTVTADEVGDLKAVSGLRGLLSEGLGDRPEEHTVEASFPSLRHLSLGNGEGGKAAAAAQASGGVLRFVELRYPSLQVARRRALALFMCTYSFAIVRALREDWGNFYAIVSLWQRYGLDWPAERSQVALYQLRQRAVCPAVAVPLNGGQPLSQLVTRRERAAAQGGGDRRPTSAARREKMEAATLQRYGALAEHVEGWRRREHDVVQEQIRDLERRYGSLQDAFGAPPPGAQDVQVRGAIPPTTARRTAPPADAVVRAEREAARALAAAARQADQEERKVLHDRARLPAPVDHLDFERRLMAFHALCDEQRTEEARAKTVSSRETEEDLRMKVEHVRTTRKVQRAEFQLLGSIQTFQRVQRNSQAQVDAANQLHAQEMQRQREVGARREKISSEKAKAAHRREAAEAVRLFQAKRACLERLTAAQSRAAARREDGAEAAGAVRARRRERAEQAGAAAARRQDSADELLRRAADQRGLLASQSALRAAAEDEDLGLRVKRERLKDQKPLGGLLCAANEELGRFLRDDAAEQDGEESARATTPRAGARPGRAARPSRRRPTWTRRRPARRAVRAPRGAREVPRREFCPSPPGAPAWRRRGGAA</sequence>
<keyword evidence="3" id="KW-1185">Reference proteome</keyword>
<feature type="region of interest" description="Disordered" evidence="1">
    <location>
        <begin position="527"/>
        <end position="601"/>
    </location>
</feature>
<gene>
    <name evidence="2" type="ORF">PCOR1329_LOCUS6851</name>
</gene>
<feature type="region of interest" description="Disordered" evidence="1">
    <location>
        <begin position="428"/>
        <end position="463"/>
    </location>
</feature>
<feature type="compositionally biased region" description="Basic residues" evidence="1">
    <location>
        <begin position="552"/>
        <end position="571"/>
    </location>
</feature>
<evidence type="ECO:0000313" key="3">
    <source>
        <dbReference type="Proteomes" id="UP001189429"/>
    </source>
</evidence>
<accession>A0ABN9PX99</accession>
<dbReference type="EMBL" id="CAUYUJ010001847">
    <property type="protein sequence ID" value="CAK0797921.1"/>
    <property type="molecule type" value="Genomic_DNA"/>
</dbReference>
<organism evidence="2 3">
    <name type="scientific">Prorocentrum cordatum</name>
    <dbReference type="NCBI Taxonomy" id="2364126"/>
    <lineage>
        <taxon>Eukaryota</taxon>
        <taxon>Sar</taxon>
        <taxon>Alveolata</taxon>
        <taxon>Dinophyceae</taxon>
        <taxon>Prorocentrales</taxon>
        <taxon>Prorocentraceae</taxon>
        <taxon>Prorocentrum</taxon>
    </lineage>
</organism>
<protein>
    <submittedName>
        <fullName evidence="2">Uncharacterized protein</fullName>
    </submittedName>
</protein>
<evidence type="ECO:0000313" key="2">
    <source>
        <dbReference type="EMBL" id="CAK0797921.1"/>
    </source>
</evidence>
<proteinExistence type="predicted"/>
<feature type="region of interest" description="Disordered" evidence="1">
    <location>
        <begin position="378"/>
        <end position="399"/>
    </location>
</feature>
<feature type="compositionally biased region" description="Low complexity" evidence="1">
    <location>
        <begin position="537"/>
        <end position="551"/>
    </location>
</feature>
<feature type="region of interest" description="Disordered" evidence="1">
    <location>
        <begin position="159"/>
        <end position="178"/>
    </location>
</feature>